<keyword evidence="1" id="KW-0732">Signal</keyword>
<proteinExistence type="predicted"/>
<feature type="compositionally biased region" description="Low complexity" evidence="2">
    <location>
        <begin position="268"/>
        <end position="281"/>
    </location>
</feature>
<evidence type="ECO:0000256" key="2">
    <source>
        <dbReference type="SAM" id="MobiDB-lite"/>
    </source>
</evidence>
<feature type="domain" description="SbsA Ig-like" evidence="4">
    <location>
        <begin position="46"/>
        <end position="157"/>
    </location>
</feature>
<organism evidence="5 6">
    <name type="scientific">Paenibacillus apii</name>
    <dbReference type="NCBI Taxonomy" id="1850370"/>
    <lineage>
        <taxon>Bacteria</taxon>
        <taxon>Bacillati</taxon>
        <taxon>Bacillota</taxon>
        <taxon>Bacilli</taxon>
        <taxon>Bacillales</taxon>
        <taxon>Paenibacillaceae</taxon>
        <taxon>Paenibacillus</taxon>
    </lineage>
</organism>
<feature type="region of interest" description="Disordered" evidence="2">
    <location>
        <begin position="213"/>
        <end position="281"/>
    </location>
</feature>
<comment type="caution">
    <text evidence="5">The sequence shown here is derived from an EMBL/GenBank/DDBJ whole genome shotgun (WGS) entry which is preliminary data.</text>
</comment>
<dbReference type="Proteomes" id="UP000480151">
    <property type="component" value="Unassembled WGS sequence"/>
</dbReference>
<keyword evidence="3" id="KW-0472">Membrane</keyword>
<accession>A0A6M1PMK3</accession>
<sequence length="337" mass="37759">MVIRKSWWRVIAIFIILLTAAIMYWPLTTFAEVGDGSGGGGGPAVPLYMDWSYPRDGETNISINPIIQCKFSHNVAHFEVQKRNKTLFSLRKEDGTDVPIRAFAADVQIEFDKRQYIYLSPINSLEENTKYYVSVQEGVQAKNGMATEKEQQFSFVTGSKNYSVPLLIDIENKASGEEQAIENAHSTDNSDHSIQSEDFPDDKQIESEALVQQTDVSQMSAQTEEEAQKETEIKLQTQTQIQSAQESVKEEAAEEEEEVQKEAEIKPQAQTQMQTQTQTQAKGTGIASRISWILVAAILILAFILSTVVRIKWGGSPKLPGLTFTEIKDHYGKEQSL</sequence>
<evidence type="ECO:0000256" key="3">
    <source>
        <dbReference type="SAM" id="Phobius"/>
    </source>
</evidence>
<dbReference type="InterPro" id="IPR032812">
    <property type="entry name" value="SbsA_Ig"/>
</dbReference>
<keyword evidence="6" id="KW-1185">Reference proteome</keyword>
<keyword evidence="3" id="KW-1133">Transmembrane helix</keyword>
<feature type="transmembrane region" description="Helical" evidence="3">
    <location>
        <begin position="290"/>
        <end position="309"/>
    </location>
</feature>
<evidence type="ECO:0000259" key="4">
    <source>
        <dbReference type="Pfam" id="PF13205"/>
    </source>
</evidence>
<evidence type="ECO:0000256" key="1">
    <source>
        <dbReference type="ARBA" id="ARBA00022729"/>
    </source>
</evidence>
<feature type="transmembrane region" description="Helical" evidence="3">
    <location>
        <begin position="7"/>
        <end position="27"/>
    </location>
</feature>
<dbReference type="Pfam" id="PF13205">
    <property type="entry name" value="Big_5"/>
    <property type="match status" value="1"/>
</dbReference>
<protein>
    <submittedName>
        <fullName evidence="5">Ig-like domain-containing protein</fullName>
    </submittedName>
</protein>
<gene>
    <name evidence="5" type="ORF">G5B47_20105</name>
</gene>
<evidence type="ECO:0000313" key="6">
    <source>
        <dbReference type="Proteomes" id="UP000480151"/>
    </source>
</evidence>
<name>A0A6M1PMK3_9BACL</name>
<dbReference type="AlphaFoldDB" id="A0A6M1PMK3"/>
<dbReference type="RefSeq" id="WP_165101969.1">
    <property type="nucleotide sequence ID" value="NZ_JAAKGU010000011.1"/>
</dbReference>
<reference evidence="5 6" key="1">
    <citation type="submission" date="2020-02" db="EMBL/GenBank/DDBJ databases">
        <authorList>
            <person name="Gao J."/>
            <person name="Sun J."/>
        </authorList>
    </citation>
    <scope>NUCLEOTIDE SEQUENCE [LARGE SCALE GENOMIC DNA]</scope>
    <source>
        <strain evidence="5 6">7124</strain>
    </source>
</reference>
<keyword evidence="3" id="KW-0812">Transmembrane</keyword>
<evidence type="ECO:0000313" key="5">
    <source>
        <dbReference type="EMBL" id="NGM84709.1"/>
    </source>
</evidence>
<dbReference type="EMBL" id="JAAKGU010000011">
    <property type="protein sequence ID" value="NGM84709.1"/>
    <property type="molecule type" value="Genomic_DNA"/>
</dbReference>